<comment type="caution">
    <text evidence="2">The sequence shown here is derived from an EMBL/GenBank/DDBJ whole genome shotgun (WGS) entry which is preliminary data.</text>
</comment>
<evidence type="ECO:0000313" key="2">
    <source>
        <dbReference type="EMBL" id="CAE8655887.1"/>
    </source>
</evidence>
<dbReference type="Proteomes" id="UP000626109">
    <property type="component" value="Unassembled WGS sequence"/>
</dbReference>
<gene>
    <name evidence="2" type="ORF">PGLA2088_LOCUS11875</name>
</gene>
<feature type="non-terminal residue" evidence="2">
    <location>
        <position position="800"/>
    </location>
</feature>
<dbReference type="AlphaFoldDB" id="A0A813ISD1"/>
<protein>
    <submittedName>
        <fullName evidence="2">Uncharacterized protein</fullName>
    </submittedName>
</protein>
<dbReference type="EMBL" id="CAJNNW010013858">
    <property type="protein sequence ID" value="CAE8655887.1"/>
    <property type="molecule type" value="Genomic_DNA"/>
</dbReference>
<reference evidence="2" key="1">
    <citation type="submission" date="2021-02" db="EMBL/GenBank/DDBJ databases">
        <authorList>
            <person name="Dougan E. K."/>
            <person name="Rhodes N."/>
            <person name="Thang M."/>
            <person name="Chan C."/>
        </authorList>
    </citation>
    <scope>NUCLEOTIDE SEQUENCE</scope>
</reference>
<feature type="region of interest" description="Disordered" evidence="1">
    <location>
        <begin position="482"/>
        <end position="514"/>
    </location>
</feature>
<organism evidence="2 3">
    <name type="scientific">Polarella glacialis</name>
    <name type="common">Dinoflagellate</name>
    <dbReference type="NCBI Taxonomy" id="89957"/>
    <lineage>
        <taxon>Eukaryota</taxon>
        <taxon>Sar</taxon>
        <taxon>Alveolata</taxon>
        <taxon>Dinophyceae</taxon>
        <taxon>Suessiales</taxon>
        <taxon>Suessiaceae</taxon>
        <taxon>Polarella</taxon>
    </lineage>
</organism>
<evidence type="ECO:0000313" key="3">
    <source>
        <dbReference type="Proteomes" id="UP000626109"/>
    </source>
</evidence>
<evidence type="ECO:0000256" key="1">
    <source>
        <dbReference type="SAM" id="MobiDB-lite"/>
    </source>
</evidence>
<name>A0A813ISD1_POLGL</name>
<feature type="compositionally biased region" description="Low complexity" evidence="1">
    <location>
        <begin position="482"/>
        <end position="497"/>
    </location>
</feature>
<accession>A0A813ISD1</accession>
<sequence>VRNVHPHCWSGTWQPEDCCFFSPVESAVQTCFNGNLGLRQICCPWGSVEELTVSQLRCDLSDEREFPWARLRQTFAQCLQGGRRRSSETPLVSAVDAETQEARCVRENVAPLWPQNDDALCPLGNVLGNLLLRRGRPYDQNLETNIIEPFTNMQIFDECLIHGMNQAKCCRKLFCKCNSPPAGQLGCNLGVAIECTVCLLLVSPRTYRLSGWGQMMGWVLRSLQEESLVKMRLVLPPTLRDPILTAAFGQAGERHTALMRLGNRTAPFGERLLGAALLDFLTQAFHERAPAEVWARAVESGVVAALVDFLESPSIPPSRRVPEKLVGRLLDLVPEISEKAVKAKGAFKQIMGPRGTTFRQMRESSLEDWHYGGLFESSWRASLRASTSRCCPLDHSGVLAVLHQPASEDSVWPLLLLATCIACEGGVLLEDILEALACAGPMCPVLTGLQRFEARMFRLAEPSARHWLPLLRQVVGRLSRSNNNINKNSNNNNNINNHMGEGGEMAENPGIGSPSEQRIRVMSVEATLDFVKAGGSLARFGDGELWAMDHEILCPLQRNHFLTEHLGFVSRLGMDGCPGLMLALVDVLGPPEQFPNKLHHAWWRDNKFFNDIVHRSFPPGVYGNMFANYVTSGEEGELNSQRKTSWDEIFANKSVLVVGHPFAQAADKDGSASAVMFSGGTDYKIRHRMVRMSMRILHHVIDARLAPFSQSRSVQCLREWALPSGQTVRMGAVSKRVLEAVNAVDIDVVAVSWGVQGKALVADLACRGVQAIDIGRLLWELHGVEAMKIGAATREQDLEA</sequence>
<proteinExistence type="predicted"/>